<dbReference type="OrthoDB" id="7837851at2"/>
<name>A0A2H5EUU0_9RHOB</name>
<dbReference type="InterPro" id="IPR001646">
    <property type="entry name" value="5peptide_repeat"/>
</dbReference>
<dbReference type="PANTHER" id="PTHR14136:SF17">
    <property type="entry name" value="BTB_POZ DOMAIN-CONTAINING PROTEIN KCTD9"/>
    <property type="match status" value="1"/>
</dbReference>
<feature type="transmembrane region" description="Helical" evidence="2">
    <location>
        <begin position="150"/>
        <end position="175"/>
    </location>
</feature>
<proteinExistence type="predicted"/>
<protein>
    <recommendedName>
        <fullName evidence="5">Pentapeptide repeat-containing protein</fullName>
    </recommendedName>
</protein>
<dbReference type="InterPro" id="IPR051082">
    <property type="entry name" value="Pentapeptide-BTB/POZ_domain"/>
</dbReference>
<accession>A0A2H5EUU0</accession>
<evidence type="ECO:0000256" key="1">
    <source>
        <dbReference type="SAM" id="MobiDB-lite"/>
    </source>
</evidence>
<dbReference type="Proteomes" id="UP000234530">
    <property type="component" value="Chromosome"/>
</dbReference>
<feature type="transmembrane region" description="Helical" evidence="2">
    <location>
        <begin position="181"/>
        <end position="200"/>
    </location>
</feature>
<dbReference type="KEGG" id="pzh:CX676_01910"/>
<evidence type="ECO:0000313" key="4">
    <source>
        <dbReference type="Proteomes" id="UP000234530"/>
    </source>
</evidence>
<feature type="transmembrane region" description="Helical" evidence="2">
    <location>
        <begin position="77"/>
        <end position="102"/>
    </location>
</feature>
<dbReference type="Pfam" id="PF00805">
    <property type="entry name" value="Pentapeptide"/>
    <property type="match status" value="2"/>
</dbReference>
<dbReference type="SUPFAM" id="SSF141571">
    <property type="entry name" value="Pentapeptide repeat-like"/>
    <property type="match status" value="1"/>
</dbReference>
<evidence type="ECO:0000256" key="2">
    <source>
        <dbReference type="SAM" id="Phobius"/>
    </source>
</evidence>
<sequence>MSRGPALNMRLSKRRRSRAGGDGEGRSDPAEIARIDALIRTCRTNWFLLMSYLAFVGVTLIGVVDLDFFIPERRTELPLIGVTIPTSLFFYIAPVLGVMLYAHLHFYLFRLWRALSSEGAPSAEMLSPWVVVDFALYVRGRRGYRYPLQWLVNLVVLVLIFLATPIVLTAFWWWSMPKHDGLLTIIFCGVPLFLSILVCVESWWVLRRGVGQVKVQRRRSLATDFLLGLGLVSIPILGFARSVNMWPWPNGETLWPTLLARAELNGAVLVETPEDWLPRDRAELGFRTKWCAGQGFSTSECGPGPIADTDQPEFLLHQRQIWCDRVFSPAKRGNLAVCISHFEVLDQSYEADWNRARDDALSLLQKRNLSNADLRHARLEGARLEGANLRNARLEGANLWDARLEGANLRDARLEGADLRGARLEGADLTQARLERADLRDARLEGADLTLARLERADLRDARLEGADLTLARLERAILLGARLEGANLNTASLRGAALRSADLTTAVDLTADQIGSFFGDASVILPEKFRPPPAHWPDWVLDFETSSSEYRRWRANPSTYTPPRPRGR</sequence>
<dbReference type="PANTHER" id="PTHR14136">
    <property type="entry name" value="BTB_POZ DOMAIN-CONTAINING PROTEIN KCTD9"/>
    <property type="match status" value="1"/>
</dbReference>
<keyword evidence="4" id="KW-1185">Reference proteome</keyword>
<feature type="transmembrane region" description="Helical" evidence="2">
    <location>
        <begin position="221"/>
        <end position="240"/>
    </location>
</feature>
<reference evidence="3 4" key="1">
    <citation type="journal article" date="2013" name="Antonie Van Leeuwenhoek">
        <title>Paracoccus zhejiangensis sp. nov., isolated from activated sludge in wastewater-treatment system.</title>
        <authorList>
            <person name="Wu Z.G."/>
            <person name="Zhang D.F."/>
            <person name="Liu Y.L."/>
            <person name="Wang F."/>
            <person name="Jiang X."/>
            <person name="Li C."/>
            <person name="Li S.P."/>
            <person name="Hong Q."/>
            <person name="Li W.J."/>
        </authorList>
    </citation>
    <scope>NUCLEOTIDE SEQUENCE [LARGE SCALE GENOMIC DNA]</scope>
    <source>
        <strain evidence="3 4">J6</strain>
    </source>
</reference>
<dbReference type="RefSeq" id="WP_101751107.1">
    <property type="nucleotide sequence ID" value="NZ_CP025430.1"/>
</dbReference>
<dbReference type="Gene3D" id="2.160.20.80">
    <property type="entry name" value="E3 ubiquitin-protein ligase SopA"/>
    <property type="match status" value="2"/>
</dbReference>
<evidence type="ECO:0008006" key="5">
    <source>
        <dbReference type="Google" id="ProtNLM"/>
    </source>
</evidence>
<feature type="transmembrane region" description="Helical" evidence="2">
    <location>
        <begin position="46"/>
        <end position="70"/>
    </location>
</feature>
<gene>
    <name evidence="3" type="ORF">CX676_01910</name>
</gene>
<dbReference type="AlphaFoldDB" id="A0A2H5EUU0"/>
<keyword evidence="2" id="KW-0812">Transmembrane</keyword>
<keyword evidence="2" id="KW-1133">Transmembrane helix</keyword>
<evidence type="ECO:0000313" key="3">
    <source>
        <dbReference type="EMBL" id="AUH63065.1"/>
    </source>
</evidence>
<organism evidence="3 4">
    <name type="scientific">Paracoccus zhejiangensis</name>
    <dbReference type="NCBI Taxonomy" id="1077935"/>
    <lineage>
        <taxon>Bacteria</taxon>
        <taxon>Pseudomonadati</taxon>
        <taxon>Pseudomonadota</taxon>
        <taxon>Alphaproteobacteria</taxon>
        <taxon>Rhodobacterales</taxon>
        <taxon>Paracoccaceae</taxon>
        <taxon>Paracoccus</taxon>
    </lineage>
</organism>
<feature type="region of interest" description="Disordered" evidence="1">
    <location>
        <begin position="1"/>
        <end position="26"/>
    </location>
</feature>
<dbReference type="EMBL" id="CP025430">
    <property type="protein sequence ID" value="AUH63065.1"/>
    <property type="molecule type" value="Genomic_DNA"/>
</dbReference>
<keyword evidence="2" id="KW-0472">Membrane</keyword>